<accession>A0ABQ0A4F2</accession>
<organism evidence="2 3">
    <name type="scientific">Sessilibacter corallicola</name>
    <dbReference type="NCBI Taxonomy" id="2904075"/>
    <lineage>
        <taxon>Bacteria</taxon>
        <taxon>Pseudomonadati</taxon>
        <taxon>Pseudomonadota</taxon>
        <taxon>Gammaproteobacteria</taxon>
        <taxon>Cellvibrionales</taxon>
        <taxon>Cellvibrionaceae</taxon>
        <taxon>Sessilibacter</taxon>
    </lineage>
</organism>
<feature type="chain" id="PRO_5045831786" evidence="1">
    <location>
        <begin position="19"/>
        <end position="144"/>
    </location>
</feature>
<keyword evidence="1" id="KW-0732">Signal</keyword>
<dbReference type="Proteomes" id="UP001465153">
    <property type="component" value="Unassembled WGS sequence"/>
</dbReference>
<feature type="signal peptide" evidence="1">
    <location>
        <begin position="1"/>
        <end position="18"/>
    </location>
</feature>
<keyword evidence="3" id="KW-1185">Reference proteome</keyword>
<evidence type="ECO:0000256" key="1">
    <source>
        <dbReference type="SAM" id="SignalP"/>
    </source>
</evidence>
<proteinExistence type="predicted"/>
<gene>
    <name evidence="2" type="ORF">NBRC116591_03340</name>
</gene>
<evidence type="ECO:0000313" key="3">
    <source>
        <dbReference type="Proteomes" id="UP001465153"/>
    </source>
</evidence>
<evidence type="ECO:0000313" key="2">
    <source>
        <dbReference type="EMBL" id="GAA6166524.1"/>
    </source>
</evidence>
<dbReference type="EMBL" id="BAABWN010000001">
    <property type="protein sequence ID" value="GAA6166524.1"/>
    <property type="molecule type" value="Genomic_DNA"/>
</dbReference>
<sequence>MARIYSFLLLLLSNVCIASDNMPIHLMYSMATSKSVGVFHQGKLGRIAIGFDREADEQTLAIFNMANIDEISKKVSFIRVSIYQEICDGLIMGVFEYNRSEFNQNILPQSFSVGIETCVKVGFYYHDEFDDLTLGDEFYISIRE</sequence>
<comment type="caution">
    <text evidence="2">The sequence shown here is derived from an EMBL/GenBank/DDBJ whole genome shotgun (WGS) entry which is preliminary data.</text>
</comment>
<name>A0ABQ0A4F2_9GAMM</name>
<reference evidence="2 3" key="1">
    <citation type="submission" date="2024-04" db="EMBL/GenBank/DDBJ databases">
        <title>Draft genome sequence of Sessilibacter corallicola NBRC 116591.</title>
        <authorList>
            <person name="Miyakawa T."/>
            <person name="Kusuya Y."/>
            <person name="Miura T."/>
        </authorList>
    </citation>
    <scope>NUCLEOTIDE SEQUENCE [LARGE SCALE GENOMIC DNA]</scope>
    <source>
        <strain evidence="2 3">KU-00831-HH</strain>
    </source>
</reference>
<protein>
    <submittedName>
        <fullName evidence="2">Uncharacterized protein</fullName>
    </submittedName>
</protein>
<dbReference type="RefSeq" id="WP_353301433.1">
    <property type="nucleotide sequence ID" value="NZ_BAABWN010000001.1"/>
</dbReference>